<reference evidence="2" key="1">
    <citation type="journal article" date="2019" name="Int. J. Syst. Evol. Microbiol.">
        <title>The Global Catalogue of Microorganisms (GCM) 10K type strain sequencing project: providing services to taxonomists for standard genome sequencing and annotation.</title>
        <authorList>
            <consortium name="The Broad Institute Genomics Platform"/>
            <consortium name="The Broad Institute Genome Sequencing Center for Infectious Disease"/>
            <person name="Wu L."/>
            <person name="Ma J."/>
        </authorList>
    </citation>
    <scope>NUCLEOTIDE SEQUENCE [LARGE SCALE GENOMIC DNA]</scope>
    <source>
        <strain evidence="2">KCTC 42443</strain>
    </source>
</reference>
<dbReference type="Proteomes" id="UP000609802">
    <property type="component" value="Unassembled WGS sequence"/>
</dbReference>
<dbReference type="RefSeq" id="WP_191285821.1">
    <property type="nucleotide sequence ID" value="NZ_BNCH01000002.1"/>
</dbReference>
<proteinExistence type="predicted"/>
<evidence type="ECO:0000313" key="2">
    <source>
        <dbReference type="Proteomes" id="UP000609802"/>
    </source>
</evidence>
<comment type="caution">
    <text evidence="1">The sequence shown here is derived from an EMBL/GenBank/DDBJ whole genome shotgun (WGS) entry which is preliminary data.</text>
</comment>
<evidence type="ECO:0000313" key="1">
    <source>
        <dbReference type="EMBL" id="GHE95129.1"/>
    </source>
</evidence>
<gene>
    <name evidence="1" type="ORF">GCM10016455_14600</name>
</gene>
<protein>
    <submittedName>
        <fullName evidence="1">Uncharacterized protein</fullName>
    </submittedName>
</protein>
<name>A0ABQ3IUM3_9RHOB</name>
<accession>A0ABQ3IUM3</accession>
<organism evidence="1 2">
    <name type="scientific">Aliiroseovarius zhejiangensis</name>
    <dbReference type="NCBI Taxonomy" id="1632025"/>
    <lineage>
        <taxon>Bacteria</taxon>
        <taxon>Pseudomonadati</taxon>
        <taxon>Pseudomonadota</taxon>
        <taxon>Alphaproteobacteria</taxon>
        <taxon>Rhodobacterales</taxon>
        <taxon>Paracoccaceae</taxon>
        <taxon>Aliiroseovarius</taxon>
    </lineage>
</organism>
<dbReference type="EMBL" id="BNCH01000002">
    <property type="protein sequence ID" value="GHE95129.1"/>
    <property type="molecule type" value="Genomic_DNA"/>
</dbReference>
<sequence>MTIHTRNTARAVDLSVRETSDTYRAELFRMGKYRVIVCRQGLQWVLQKQRFKTSVLGAAWRNIGYCTTKEALIRLQQAYNAPQHPFMDALPARFACEVRQ</sequence>
<keyword evidence="2" id="KW-1185">Reference proteome</keyword>